<evidence type="ECO:0000313" key="2">
    <source>
        <dbReference type="EMBL" id="TDV51025.1"/>
    </source>
</evidence>
<organism evidence="2 3">
    <name type="scientific">Actinophytocola oryzae</name>
    <dbReference type="NCBI Taxonomy" id="502181"/>
    <lineage>
        <taxon>Bacteria</taxon>
        <taxon>Bacillati</taxon>
        <taxon>Actinomycetota</taxon>
        <taxon>Actinomycetes</taxon>
        <taxon>Pseudonocardiales</taxon>
        <taxon>Pseudonocardiaceae</taxon>
    </lineage>
</organism>
<dbReference type="EMBL" id="SOCP01000006">
    <property type="protein sequence ID" value="TDV51025.1"/>
    <property type="molecule type" value="Genomic_DNA"/>
</dbReference>
<protein>
    <submittedName>
        <fullName evidence="2">Spore coat polysaccharide biosynthesis predicted glycosyltransferase SpsG</fullName>
    </submittedName>
</protein>
<evidence type="ECO:0000313" key="3">
    <source>
        <dbReference type="Proteomes" id="UP000294927"/>
    </source>
</evidence>
<keyword evidence="3" id="KW-1185">Reference proteome</keyword>
<dbReference type="SUPFAM" id="SSF55729">
    <property type="entry name" value="Acyl-CoA N-acyltransferases (Nat)"/>
    <property type="match status" value="1"/>
</dbReference>
<dbReference type="RefSeq" id="WP_341771617.1">
    <property type="nucleotide sequence ID" value="NZ_SOCP01000006.1"/>
</dbReference>
<dbReference type="PROSITE" id="PS51186">
    <property type="entry name" value="GNAT"/>
    <property type="match status" value="1"/>
</dbReference>
<dbReference type="Gene3D" id="3.40.630.30">
    <property type="match status" value="1"/>
</dbReference>
<reference evidence="2 3" key="1">
    <citation type="submission" date="2019-03" db="EMBL/GenBank/DDBJ databases">
        <title>Genomic Encyclopedia of Archaeal and Bacterial Type Strains, Phase II (KMG-II): from individual species to whole genera.</title>
        <authorList>
            <person name="Goeker M."/>
        </authorList>
    </citation>
    <scope>NUCLEOTIDE SEQUENCE [LARGE SCALE GENOMIC DNA]</scope>
    <source>
        <strain evidence="2 3">DSM 45499</strain>
    </source>
</reference>
<evidence type="ECO:0000259" key="1">
    <source>
        <dbReference type="PROSITE" id="PS51186"/>
    </source>
</evidence>
<dbReference type="AlphaFoldDB" id="A0A4R7VNT4"/>
<proteinExistence type="predicted"/>
<dbReference type="Gene3D" id="3.40.50.11190">
    <property type="match status" value="1"/>
</dbReference>
<comment type="caution">
    <text evidence="2">The sequence shown here is derived from an EMBL/GenBank/DDBJ whole genome shotgun (WGS) entry which is preliminary data.</text>
</comment>
<accession>A0A4R7VNT4</accession>
<dbReference type="InterPro" id="IPR000182">
    <property type="entry name" value="GNAT_dom"/>
</dbReference>
<keyword evidence="2" id="KW-0808">Transferase</keyword>
<dbReference type="Gene3D" id="3.40.50.2000">
    <property type="entry name" value="Glycogen Phosphorylase B"/>
    <property type="match status" value="1"/>
</dbReference>
<gene>
    <name evidence="2" type="ORF">CLV71_106371</name>
</gene>
<feature type="domain" description="N-acetyltransferase" evidence="1">
    <location>
        <begin position="315"/>
        <end position="456"/>
    </location>
</feature>
<dbReference type="SUPFAM" id="SSF53756">
    <property type="entry name" value="UDP-Glycosyltransferase/glycogen phosphorylase"/>
    <property type="match status" value="1"/>
</dbReference>
<dbReference type="InterPro" id="IPR016181">
    <property type="entry name" value="Acyl_CoA_acyltransferase"/>
</dbReference>
<dbReference type="Proteomes" id="UP000294927">
    <property type="component" value="Unassembled WGS sequence"/>
</dbReference>
<name>A0A4R7VNT4_9PSEU</name>
<dbReference type="Pfam" id="PF13302">
    <property type="entry name" value="Acetyltransf_3"/>
    <property type="match status" value="1"/>
</dbReference>
<dbReference type="GO" id="GO:0016747">
    <property type="term" value="F:acyltransferase activity, transferring groups other than amino-acyl groups"/>
    <property type="evidence" value="ECO:0007669"/>
    <property type="project" value="InterPro"/>
</dbReference>
<sequence>MTSLLLRADAAPTTGVGHLSRCVALATAARERGWDVALCGSFTAGEWLIGDLEVVPALEPADVVLIDHYGLGQLTLPSLVVSMEDGTYGRRRADIVVDANIYTSPRPDDGSPVVLRGPAYAPLRREIRAARAARRGSSTPPRVVVVMGGGAAPSSVAAAVTAIRETGVPADVVAISSVPVSGVDVVPPTPDLPTLFAEADLVVSAAGVTLLELCCVGVPAALVQIADNQAAGYEAATTQGLAAGLGTDPREHVATLKTLLLREDRRKALADRATATVDGQGADRVITAIETRLHESPTRAPGGPSISSLSVGADISVRSATVGDSADLLVWRNDPETRAWSRTTDLVATEDHEAWLARVLDDPDRHLLIAVHGTDPVGTVRFDRDGEHWEVSITVAPRARGRKLAVPMLLAAERTVHGGLRACVHRDNRASTALFERAGYRHDRTDGQWVWFAKSV</sequence>